<dbReference type="GO" id="GO:0005677">
    <property type="term" value="C:chromatin silencing complex"/>
    <property type="evidence" value="ECO:0007669"/>
    <property type="project" value="TreeGrafter"/>
</dbReference>
<keyword evidence="3" id="KW-1185">Reference proteome</keyword>
<dbReference type="EnsemblMetazoa" id="SCAU008322-RA">
    <property type="protein sequence ID" value="SCAU008322-PA"/>
    <property type="gene ID" value="SCAU008322"/>
</dbReference>
<reference evidence="2" key="1">
    <citation type="submission" date="2020-05" db="UniProtKB">
        <authorList>
            <consortium name="EnsemblMetazoa"/>
        </authorList>
    </citation>
    <scope>IDENTIFICATION</scope>
    <source>
        <strain evidence="2">USDA</strain>
    </source>
</reference>
<feature type="compositionally biased region" description="Basic and acidic residues" evidence="1">
    <location>
        <begin position="872"/>
        <end position="938"/>
    </location>
</feature>
<feature type="compositionally biased region" description="Low complexity" evidence="1">
    <location>
        <begin position="1293"/>
        <end position="1310"/>
    </location>
</feature>
<dbReference type="GO" id="GO:0000976">
    <property type="term" value="F:transcription cis-regulatory region binding"/>
    <property type="evidence" value="ECO:0007669"/>
    <property type="project" value="TreeGrafter"/>
</dbReference>
<feature type="compositionally biased region" description="Polar residues" evidence="1">
    <location>
        <begin position="515"/>
        <end position="524"/>
    </location>
</feature>
<organism evidence="2 3">
    <name type="scientific">Stomoxys calcitrans</name>
    <name type="common">Stable fly</name>
    <name type="synonym">Conops calcitrans</name>
    <dbReference type="NCBI Taxonomy" id="35570"/>
    <lineage>
        <taxon>Eukaryota</taxon>
        <taxon>Metazoa</taxon>
        <taxon>Ecdysozoa</taxon>
        <taxon>Arthropoda</taxon>
        <taxon>Hexapoda</taxon>
        <taxon>Insecta</taxon>
        <taxon>Pterygota</taxon>
        <taxon>Neoptera</taxon>
        <taxon>Endopterygota</taxon>
        <taxon>Diptera</taxon>
        <taxon>Brachycera</taxon>
        <taxon>Muscomorpha</taxon>
        <taxon>Muscoidea</taxon>
        <taxon>Muscidae</taxon>
        <taxon>Stomoxys</taxon>
    </lineage>
</organism>
<evidence type="ECO:0000313" key="3">
    <source>
        <dbReference type="Proteomes" id="UP000095300"/>
    </source>
</evidence>
<feature type="compositionally biased region" description="Basic and acidic residues" evidence="1">
    <location>
        <begin position="230"/>
        <end position="259"/>
    </location>
</feature>
<feature type="compositionally biased region" description="Basic and acidic residues" evidence="1">
    <location>
        <begin position="603"/>
        <end position="620"/>
    </location>
</feature>
<feature type="compositionally biased region" description="Basic and acidic residues" evidence="1">
    <location>
        <begin position="996"/>
        <end position="1028"/>
    </location>
</feature>
<feature type="region of interest" description="Disordered" evidence="1">
    <location>
        <begin position="788"/>
        <end position="824"/>
    </location>
</feature>
<dbReference type="OrthoDB" id="8070224at2759"/>
<gene>
    <name evidence="2" type="primary">106090172</name>
</gene>
<feature type="compositionally biased region" description="Polar residues" evidence="1">
    <location>
        <begin position="1209"/>
        <end position="1226"/>
    </location>
</feature>
<protein>
    <submittedName>
        <fullName evidence="2">Uncharacterized protein</fullName>
    </submittedName>
</protein>
<feature type="region of interest" description="Disordered" evidence="1">
    <location>
        <begin position="1524"/>
        <end position="1618"/>
    </location>
</feature>
<feature type="compositionally biased region" description="Basic and acidic residues" evidence="1">
    <location>
        <begin position="1277"/>
        <end position="1289"/>
    </location>
</feature>
<feature type="compositionally biased region" description="Basic and acidic residues" evidence="1">
    <location>
        <begin position="654"/>
        <end position="673"/>
    </location>
</feature>
<dbReference type="GO" id="GO:0031507">
    <property type="term" value="P:heterochromatin formation"/>
    <property type="evidence" value="ECO:0007669"/>
    <property type="project" value="TreeGrafter"/>
</dbReference>
<feature type="compositionally biased region" description="Basic and acidic residues" evidence="1">
    <location>
        <begin position="946"/>
        <end position="960"/>
    </location>
</feature>
<feature type="region of interest" description="Disordered" evidence="1">
    <location>
        <begin position="987"/>
        <end position="1033"/>
    </location>
</feature>
<dbReference type="GO" id="GO:0045892">
    <property type="term" value="P:negative regulation of DNA-templated transcription"/>
    <property type="evidence" value="ECO:0007669"/>
    <property type="project" value="TreeGrafter"/>
</dbReference>
<feature type="compositionally biased region" description="Polar residues" evidence="1">
    <location>
        <begin position="1554"/>
        <end position="1564"/>
    </location>
</feature>
<dbReference type="Proteomes" id="UP000095300">
    <property type="component" value="Unassembled WGS sequence"/>
</dbReference>
<feature type="region of interest" description="Disordered" evidence="1">
    <location>
        <begin position="218"/>
        <end position="482"/>
    </location>
</feature>
<accession>A0A1I8PII6</accession>
<feature type="compositionally biased region" description="Polar residues" evidence="1">
    <location>
        <begin position="45"/>
        <end position="66"/>
    </location>
</feature>
<feature type="compositionally biased region" description="Basic and acidic residues" evidence="1">
    <location>
        <begin position="703"/>
        <end position="717"/>
    </location>
</feature>
<feature type="compositionally biased region" description="Low complexity" evidence="1">
    <location>
        <begin position="1227"/>
        <end position="1246"/>
    </location>
</feature>
<feature type="region of interest" description="Disordered" evidence="1">
    <location>
        <begin position="1"/>
        <end position="165"/>
    </location>
</feature>
<feature type="compositionally biased region" description="Basic and acidic residues" evidence="1">
    <location>
        <begin position="682"/>
        <end position="691"/>
    </location>
</feature>
<dbReference type="VEuPathDB" id="VectorBase:SCAU008322"/>
<feature type="compositionally biased region" description="Basic and acidic residues" evidence="1">
    <location>
        <begin position="461"/>
        <end position="482"/>
    </location>
</feature>
<dbReference type="GO" id="GO:0003682">
    <property type="term" value="F:chromatin binding"/>
    <property type="evidence" value="ECO:0007669"/>
    <property type="project" value="TreeGrafter"/>
</dbReference>
<feature type="compositionally biased region" description="Basic and acidic residues" evidence="1">
    <location>
        <begin position="93"/>
        <end position="112"/>
    </location>
</feature>
<feature type="region of interest" description="Disordered" evidence="1">
    <location>
        <begin position="602"/>
        <end position="771"/>
    </location>
</feature>
<feature type="compositionally biased region" description="Basic and acidic residues" evidence="1">
    <location>
        <begin position="1060"/>
        <end position="1081"/>
    </location>
</feature>
<feature type="compositionally biased region" description="Basic and acidic residues" evidence="1">
    <location>
        <begin position="270"/>
        <end position="292"/>
    </location>
</feature>
<feature type="compositionally biased region" description="Low complexity" evidence="1">
    <location>
        <begin position="1163"/>
        <end position="1208"/>
    </location>
</feature>
<feature type="region of interest" description="Disordered" evidence="1">
    <location>
        <begin position="1138"/>
        <end position="1323"/>
    </location>
</feature>
<feature type="compositionally biased region" description="Basic and acidic residues" evidence="1">
    <location>
        <begin position="403"/>
        <end position="442"/>
    </location>
</feature>
<dbReference type="PANTHER" id="PTHR46576">
    <property type="entry name" value="BROMO ADJACENT HOMOLOGY DOMAIN-CONTAINING 1 PROTEIN"/>
    <property type="match status" value="1"/>
</dbReference>
<feature type="region of interest" description="Disordered" evidence="1">
    <location>
        <begin position="1045"/>
        <end position="1088"/>
    </location>
</feature>
<sequence>MGPKRRLSVAERQQRPSAASTLAKKQRHAVGGIASLSTAARRPGSKTTSSDRLSASTAGSAVSPSKKTGETATSPAKKSAKTATRETPAGSPCKEKIEENKGTTRTSSRENAKWASAEDQDSENSKLAVKEDSNRKEAKEETGSSNSSNSSCDANRVQDKKDGKNKAISKMLKNLDIKISGFDNLLPKEQSIQELGMKSSISENVKTKSRAAAVKVIATLTTSKPIKRTKGNEEDKRKVTVKSGNEKPKENLKDREGMKIRSSQDTNEENVTKDSVTKDTKESEEGKTKEKCDDAEDLGNMQTKPDTLVKEEEKLSLIETKKKIAAKKARMESGQKQKKASANKGKSQEKSEEKDCKVMQEDLKELPLNKDKEQEVVEEEDNKTEMERKAGSSFKVSPDEAETSTRNELSPKHKNILNEEEKQENKSNNNEEMKLERPKTPENRSLQHAPHSPKNSFTAKESTKDEQASETKCNKLDKEEGQLFEEKEEILKIIIDSNTEVVQMEIEEIARGKSETQPTQSPANDITLYPKEPIDNVEQRTQEVIKSLSPKHVPAKESKKVATVKQRLQPKYKVNPIKPKIVKPSTKKGQYSSKAFVVANTKMETKPGDPNDIYDFKSGSEDEENIKMELPTLKNLREFSEEEDKSIVKKTQTPKKEAAKYPSAKEKAKKEEILTTSSETSEEPREKDVEKFAILMKTSSSTSKEKIQDLETAKKVVEAPLEVPGTANQKVGGEILDAEKNSSDESSEESSKKKLPPNKNPSKPTKMMQKLNLTKKCITLKNLKTPKTLKPKIAKKLEKSKGGKAQKAAVKVRSSGSSDSDDGKNLIIFSQKRHRMASLNALAKVQCLYENESRTAYELGLSKATLLPPKIRTLDVSDEEKDRKDEFKHKDKDNGKDKEKEKAKECPITSKTDEKPSKTKKDKKVEDPLRIEDLPAKDETEEERIEEPVCELKREQRNDAGGRGFGKYWEFESDSELDEIEQMRIKKKKLQKKLQAKRERELEKEKQQQLKNKEKREAEDKPKEDQPIKVKRKYTKIKKPLKKVVKLATGSTDDEANSESSDKEDNEKEKTLKLKLNESKKPPKKRKRTLKEELIGDYKGILARKRMASLNASAIVAATYEVERHLDRNLGHLSGYETYEDEQKTTNKKVKETKATAKEPKPAKSTAVATPLSTAVTATTTTLTITSSVSSSTHSTTTISTSPAAVTTNSTETETPCAPTSSTNACDVTSSSASSSSATVTDSATTPKLSVAVEPKPHAPPTPTKAEKPSSICEESNDSKYSKDTKETNTDITTTTTSSSSGSSTTTSSTKEAKDSSRPTSSSVVIVQDTDVTITGVYVNSSAGAGQEAYCKMQYRVQSSVTEERLLRPGSVEPPPKSYTPLSALSSMLPPGATAGGTEGTPIVSPPPTTTTSQTSASSLSDTLNAAAGLYNPADLGIHTEQGPMEHHGAPPPSYTAAAAAAAAAYHAHHMSPHGGSVHHQHQYAHVHAHHQYQQAGAEHHGMPPPPHHYAGASHPLPSSHYGPLPGHCEAGSPPPTYRANSGYPQNVPGVSTAGGTPISTQPPLSAGLGGSAFCSTNIHHQQQQQQAQQSSQQQLGSQSGTNETSEKECTMDLSRTL</sequence>
<feature type="region of interest" description="Disordered" evidence="1">
    <location>
        <begin position="868"/>
        <end position="967"/>
    </location>
</feature>
<feature type="compositionally biased region" description="Low complexity" evidence="1">
    <location>
        <begin position="1410"/>
        <end position="1420"/>
    </location>
</feature>
<feature type="compositionally biased region" description="Basic and acidic residues" evidence="1">
    <location>
        <begin position="346"/>
        <end position="375"/>
    </location>
</feature>
<feature type="compositionally biased region" description="Basic and acidic residues" evidence="1">
    <location>
        <begin position="156"/>
        <end position="165"/>
    </location>
</feature>
<feature type="region of interest" description="Disordered" evidence="1">
    <location>
        <begin position="509"/>
        <end position="531"/>
    </location>
</feature>
<feature type="compositionally biased region" description="Basic and acidic residues" evidence="1">
    <location>
        <begin position="128"/>
        <end position="142"/>
    </location>
</feature>
<proteinExistence type="predicted"/>
<evidence type="ECO:0000313" key="2">
    <source>
        <dbReference type="EnsemblMetazoa" id="SCAU008322-PA"/>
    </source>
</evidence>
<name>A0A1I8PII6_STOCA</name>
<feature type="compositionally biased region" description="Low complexity" evidence="1">
    <location>
        <begin position="1582"/>
        <end position="1600"/>
    </location>
</feature>
<feature type="compositionally biased region" description="Basic and acidic residues" evidence="1">
    <location>
        <begin position="307"/>
        <end position="322"/>
    </location>
</feature>
<dbReference type="PANTHER" id="PTHR46576:SF1">
    <property type="entry name" value="BROMO ADJACENT HOMOLOGY DOMAIN-CONTAINING 1 PROTEIN"/>
    <property type="match status" value="1"/>
</dbReference>
<evidence type="ECO:0000256" key="1">
    <source>
        <dbReference type="SAM" id="MobiDB-lite"/>
    </source>
</evidence>
<feature type="compositionally biased region" description="Basic and acidic residues" evidence="1">
    <location>
        <begin position="1141"/>
        <end position="1162"/>
    </location>
</feature>
<feature type="region of interest" description="Disordered" evidence="1">
    <location>
        <begin position="1389"/>
        <end position="1420"/>
    </location>
</feature>
<feature type="compositionally biased region" description="Low complexity" evidence="1">
    <location>
        <begin position="803"/>
        <end position="818"/>
    </location>
</feature>
<dbReference type="InterPro" id="IPR053032">
    <property type="entry name" value="BAH_domain-containing"/>
</dbReference>